<feature type="domain" description="RING-type" evidence="6">
    <location>
        <begin position="753"/>
        <end position="797"/>
    </location>
</feature>
<reference evidence="8" key="1">
    <citation type="submission" date="2016-11" db="UniProtKB">
        <authorList>
            <consortium name="WormBaseParasite"/>
        </authorList>
    </citation>
    <scope>IDENTIFICATION</scope>
</reference>
<keyword evidence="7" id="KW-1185">Reference proteome</keyword>
<accession>A0A1I7YNQ2</accession>
<proteinExistence type="predicted"/>
<dbReference type="PANTHER" id="PTHR45865">
    <property type="entry name" value="E3 UBIQUITIN-PROTEIN LIGASE SHPRH FAMILY MEMBER"/>
    <property type="match status" value="1"/>
</dbReference>
<dbReference type="SUPFAM" id="SSF57850">
    <property type="entry name" value="RING/U-box"/>
    <property type="match status" value="1"/>
</dbReference>
<organism evidence="7 8">
    <name type="scientific">Steinernema glaseri</name>
    <dbReference type="NCBI Taxonomy" id="37863"/>
    <lineage>
        <taxon>Eukaryota</taxon>
        <taxon>Metazoa</taxon>
        <taxon>Ecdysozoa</taxon>
        <taxon>Nematoda</taxon>
        <taxon>Chromadorea</taxon>
        <taxon>Rhabditida</taxon>
        <taxon>Tylenchina</taxon>
        <taxon>Panagrolaimomorpha</taxon>
        <taxon>Strongyloidoidea</taxon>
        <taxon>Steinernematidae</taxon>
        <taxon>Steinernema</taxon>
    </lineage>
</organism>
<evidence type="ECO:0000313" key="7">
    <source>
        <dbReference type="Proteomes" id="UP000095287"/>
    </source>
</evidence>
<dbReference type="PROSITE" id="PS50089">
    <property type="entry name" value="ZF_RING_2"/>
    <property type="match status" value="2"/>
</dbReference>
<keyword evidence="3" id="KW-0862">Zinc</keyword>
<evidence type="ECO:0000256" key="5">
    <source>
        <dbReference type="SAM" id="SignalP"/>
    </source>
</evidence>
<dbReference type="AlphaFoldDB" id="A0A1I7YNQ2"/>
<evidence type="ECO:0000256" key="3">
    <source>
        <dbReference type="ARBA" id="ARBA00022833"/>
    </source>
</evidence>
<keyword evidence="5" id="KW-0732">Signal</keyword>
<dbReference type="InterPro" id="IPR027370">
    <property type="entry name" value="Znf-RING_euk"/>
</dbReference>
<dbReference type="InterPro" id="IPR052583">
    <property type="entry name" value="ATP-helicase/E3_Ub-Ligase"/>
</dbReference>
<evidence type="ECO:0000259" key="6">
    <source>
        <dbReference type="PROSITE" id="PS50089"/>
    </source>
</evidence>
<dbReference type="WBParaSite" id="L893_g18159.t1">
    <property type="protein sequence ID" value="L893_g18159.t1"/>
    <property type="gene ID" value="L893_g18159"/>
</dbReference>
<dbReference type="InterPro" id="IPR001841">
    <property type="entry name" value="Znf_RING"/>
</dbReference>
<evidence type="ECO:0000313" key="8">
    <source>
        <dbReference type="WBParaSite" id="L893_g18159.t1"/>
    </source>
</evidence>
<name>A0A1I7YNQ2_9BILA</name>
<dbReference type="Pfam" id="PF13445">
    <property type="entry name" value="zf-RING_UBOX"/>
    <property type="match status" value="2"/>
</dbReference>
<evidence type="ECO:0000256" key="4">
    <source>
        <dbReference type="PROSITE-ProRule" id="PRU00175"/>
    </source>
</evidence>
<dbReference type="InterPro" id="IPR013083">
    <property type="entry name" value="Znf_RING/FYVE/PHD"/>
</dbReference>
<dbReference type="Gene3D" id="3.30.40.10">
    <property type="entry name" value="Zinc/RING finger domain, C3HC4 (zinc finger)"/>
    <property type="match status" value="2"/>
</dbReference>
<dbReference type="SMART" id="SM00184">
    <property type="entry name" value="RING"/>
    <property type="match status" value="2"/>
</dbReference>
<evidence type="ECO:0000256" key="1">
    <source>
        <dbReference type="ARBA" id="ARBA00022723"/>
    </source>
</evidence>
<dbReference type="Proteomes" id="UP000095287">
    <property type="component" value="Unplaced"/>
</dbReference>
<keyword evidence="1" id="KW-0479">Metal-binding</keyword>
<feature type="domain" description="RING-type" evidence="6">
    <location>
        <begin position="323"/>
        <end position="347"/>
    </location>
</feature>
<dbReference type="GO" id="GO:0008270">
    <property type="term" value="F:zinc ion binding"/>
    <property type="evidence" value="ECO:0007669"/>
    <property type="project" value="UniProtKB-KW"/>
</dbReference>
<evidence type="ECO:0000256" key="2">
    <source>
        <dbReference type="ARBA" id="ARBA00022771"/>
    </source>
</evidence>
<feature type="chain" id="PRO_5009312447" evidence="5">
    <location>
        <begin position="27"/>
        <end position="1032"/>
    </location>
</feature>
<feature type="signal peptide" evidence="5">
    <location>
        <begin position="1"/>
        <end position="26"/>
    </location>
</feature>
<keyword evidence="2 4" id="KW-0863">Zinc-finger</keyword>
<protein>
    <submittedName>
        <fullName evidence="8">RING-type domain-containing protein</fullName>
    </submittedName>
</protein>
<sequence length="1032" mass="116459">MTGSRTMYLLVLHFWTLYDVTDIVVADNFAYVGITRAVSSKPKSCVDVYDIRTKEHILFVNINDADQIQLYKEGGKVKLLARGKQILQYEVTFDFHETLLKLQLERSVLVAKAVTNFKLLSSNVLMVADLLDECSFFSTHNEQFVNESQLQQSKNFSSFMYDNCFVQLDERCKNAVFTTVSTPLASNTNAVTRRQWISHKPGVKLSRGCWRQTLLFDGAVFIMDMAKDNGRIYLLMLDSWTLYDVTERVIIKWKHQYVARVEAAAQDEEAIYLIVTEYKSLTEGTFRTKMVRLTVNGSSLRSLTANDMETQTEDTNDSLQLSCPVCLESYGTPKMLTNCGHSICETCEPLITEKIWPSVCENADVPQSRVGKCSSCGNRIPAHQFFECSECSSGLRLSQMLLCGVCVVRNHSDHISEVTEAQFLNDQEIAAQIPTLKFVPPDMDAELLLCFKKDPQRTFSSIVIAGNFVYVASHTTFTVGQFTCGQIFPPQPRATPCIHVYDIRTKKRVASASGSTLDVHSSDKMRLFKDDEGVKLLAKGIHVQKYEVVFDVQTNSLTCRVDSSISLITDFELLSSSILRATNIRESILNLQSMTFPFFKYGNRFVYLDKFFKHAVFMSPKKEDTQLITHKPGIKLPEDCLRRTFVFGQAVFIVDMEETNGRIYLLMLDSWTLYDVTERVNIKGERNFVVSIVAASEDSEAIYLAVTESENRGGTLQTKIVKLPVNDSVLRSLTGGELETPTGSAKDSLQISCPICLAPYGTPKMLTTCGHSICNACEPLITEKRWPSKTLKCPICRKVTNIGWNEVLPTNWSLKDICEVNRPQPKKVELPQVSALICRSCNRSTPADQFFECAKCSSEQEVQMVMCSTCVVKKHSAHISEVTEVDHSTPVRNFFEFSKCSSEQEVQMVMCSTCVVKKHSAHISEVTEAEFVNSKEVAETLAQIEPPKWSSKMEEMRVDQMASQVAQKMAKRREEAKDAIEAIKKCPSLTRKGLERHVGNLKHILKDMEKCKTLLEQTSSLVKSYRGYLSEC</sequence>
<dbReference type="PANTHER" id="PTHR45865:SF1">
    <property type="entry name" value="E3 UBIQUITIN-PROTEIN LIGASE SHPRH"/>
    <property type="match status" value="1"/>
</dbReference>